<protein>
    <submittedName>
        <fullName evidence="6">Uncharacterized protein LOC107465310</fullName>
    </submittedName>
</protein>
<reference evidence="5" key="1">
    <citation type="journal article" date="2016" name="Nat. Genet.">
        <title>The genome sequences of Arachis duranensis and Arachis ipaensis, the diploid ancestors of cultivated peanut.</title>
        <authorList>
            <person name="Bertioli D.J."/>
            <person name="Cannon S.B."/>
            <person name="Froenicke L."/>
            <person name="Huang G."/>
            <person name="Farmer A.D."/>
            <person name="Cannon E.K."/>
            <person name="Liu X."/>
            <person name="Gao D."/>
            <person name="Clevenger J."/>
            <person name="Dash S."/>
            <person name="Ren L."/>
            <person name="Moretzsohn M.C."/>
            <person name="Shirasawa K."/>
            <person name="Huang W."/>
            <person name="Vidigal B."/>
            <person name="Abernathy B."/>
            <person name="Chu Y."/>
            <person name="Niederhuth C.E."/>
            <person name="Umale P."/>
            <person name="Araujo A.C."/>
            <person name="Kozik A."/>
            <person name="Kim K.D."/>
            <person name="Burow M.D."/>
            <person name="Varshney R.K."/>
            <person name="Wang X."/>
            <person name="Zhang X."/>
            <person name="Barkley N."/>
            <person name="Guimaraes P.M."/>
            <person name="Isobe S."/>
            <person name="Guo B."/>
            <person name="Liao B."/>
            <person name="Stalker H.T."/>
            <person name="Schmitz R.J."/>
            <person name="Scheffler B.E."/>
            <person name="Leal-Bertioli S.C."/>
            <person name="Xun X."/>
            <person name="Jackson S.A."/>
            <person name="Michelmore R."/>
            <person name="Ozias-Akins P."/>
        </authorList>
    </citation>
    <scope>NUCLEOTIDE SEQUENCE [LARGE SCALE GENOMIC DNA]</scope>
    <source>
        <strain evidence="5">cv. V14167</strain>
    </source>
</reference>
<dbReference type="GeneID" id="107465310"/>
<evidence type="ECO:0000256" key="4">
    <source>
        <dbReference type="SAM" id="Phobius"/>
    </source>
</evidence>
<evidence type="ECO:0000313" key="5">
    <source>
        <dbReference type="Proteomes" id="UP000515211"/>
    </source>
</evidence>
<accession>A0A6P4C1H2</accession>
<keyword evidence="2" id="KW-0698">rRNA processing</keyword>
<dbReference type="Pfam" id="PF10273">
    <property type="entry name" value="WGG"/>
    <property type="match status" value="1"/>
</dbReference>
<feature type="region of interest" description="Disordered" evidence="3">
    <location>
        <begin position="223"/>
        <end position="304"/>
    </location>
</feature>
<dbReference type="RefSeq" id="XP_015939781.1">
    <property type="nucleotide sequence ID" value="XM_016084295.3"/>
</dbReference>
<evidence type="ECO:0000256" key="3">
    <source>
        <dbReference type="SAM" id="MobiDB-lite"/>
    </source>
</evidence>
<evidence type="ECO:0000256" key="2">
    <source>
        <dbReference type="ARBA" id="ARBA00022552"/>
    </source>
</evidence>
<proteinExistence type="inferred from homology"/>
<dbReference type="AlphaFoldDB" id="A0A6P4C1H2"/>
<evidence type="ECO:0000313" key="6">
    <source>
        <dbReference type="RefSeq" id="XP_015939781.1"/>
    </source>
</evidence>
<keyword evidence="4" id="KW-1133">Transmembrane helix</keyword>
<evidence type="ECO:0000256" key="1">
    <source>
        <dbReference type="ARBA" id="ARBA00006524"/>
    </source>
</evidence>
<feature type="compositionally biased region" description="Basic and acidic residues" evidence="3">
    <location>
        <begin position="277"/>
        <end position="288"/>
    </location>
</feature>
<reference evidence="6" key="2">
    <citation type="submission" date="2025-08" db="UniProtKB">
        <authorList>
            <consortium name="RefSeq"/>
        </authorList>
    </citation>
    <scope>IDENTIFICATION</scope>
    <source>
        <tissue evidence="6">Whole plant</tissue>
    </source>
</reference>
<name>A0A6P4C1H2_ARADU</name>
<dbReference type="Proteomes" id="UP000515211">
    <property type="component" value="Chromosome 9"/>
</dbReference>
<feature type="compositionally biased region" description="Acidic residues" evidence="3">
    <location>
        <begin position="232"/>
        <end position="243"/>
    </location>
</feature>
<organism evidence="5 6">
    <name type="scientific">Arachis duranensis</name>
    <name type="common">Wild peanut</name>
    <dbReference type="NCBI Taxonomy" id="130453"/>
    <lineage>
        <taxon>Eukaryota</taxon>
        <taxon>Viridiplantae</taxon>
        <taxon>Streptophyta</taxon>
        <taxon>Embryophyta</taxon>
        <taxon>Tracheophyta</taxon>
        <taxon>Spermatophyta</taxon>
        <taxon>Magnoliopsida</taxon>
        <taxon>eudicotyledons</taxon>
        <taxon>Gunneridae</taxon>
        <taxon>Pentapetalae</taxon>
        <taxon>rosids</taxon>
        <taxon>fabids</taxon>
        <taxon>Fabales</taxon>
        <taxon>Fabaceae</taxon>
        <taxon>Papilionoideae</taxon>
        <taxon>50 kb inversion clade</taxon>
        <taxon>dalbergioids sensu lato</taxon>
        <taxon>Dalbergieae</taxon>
        <taxon>Pterocarpus clade</taxon>
        <taxon>Arachis</taxon>
    </lineage>
</organism>
<keyword evidence="4" id="KW-0472">Membrane</keyword>
<keyword evidence="5" id="KW-1185">Reference proteome</keyword>
<dbReference type="KEGG" id="adu:107465310"/>
<dbReference type="InterPro" id="IPR019398">
    <property type="entry name" value="Pre-rRNA_process_TSR2"/>
</dbReference>
<comment type="similarity">
    <text evidence="1">Belongs to the TSR2 family.</text>
</comment>
<dbReference type="GO" id="GO:0006364">
    <property type="term" value="P:rRNA processing"/>
    <property type="evidence" value="ECO:0007669"/>
    <property type="project" value="UniProtKB-KW"/>
</dbReference>
<gene>
    <name evidence="6" type="primary">LOC107465310</name>
</gene>
<sequence>MVKGNSECVAATRSLGGRVSVAAARVREVRVLCKIRVMDNLLIRRVVAAGIIGLFSISLPVLLIGSTPASSSASLPARVVATSISVIRVSIRLSALLSSHVSARLSAPTLSPSPPCGFVLLRWSTLRDAVENQWGGPDSRLKADNLATDILSWFTQSRERLDIDDLKDKLDDGMFLLNVGVDYGSIKEVAEILMDMHEECLEGNFVTIERYRQAIVNQAAHPRAVPQIVNDKDDDEDEEDDDVQGGQNGESSARQATSNMDVDIPKSESNMSSGNMRIDDEPLKKDAGEAEDGWVVVSKKKKQG</sequence>
<dbReference type="PANTHER" id="PTHR21250">
    <property type="entry name" value="PRE-RRNA-PROCESSING PROTEIN TSR2 HOMOLOG"/>
    <property type="match status" value="1"/>
</dbReference>
<feature type="transmembrane region" description="Helical" evidence="4">
    <location>
        <begin position="46"/>
        <end position="65"/>
    </location>
</feature>
<keyword evidence="4" id="KW-0812">Transmembrane</keyword>
<dbReference type="OrthoDB" id="263560at2759"/>
<feature type="compositionally biased region" description="Polar residues" evidence="3">
    <location>
        <begin position="249"/>
        <end position="260"/>
    </location>
</feature>